<dbReference type="RefSeq" id="WP_105337530.1">
    <property type="nucleotide sequence ID" value="NZ_PUHZ01000021.1"/>
</dbReference>
<keyword evidence="2" id="KW-0812">Transmembrane</keyword>
<accession>A0A2S8GIH7</accession>
<evidence type="ECO:0000256" key="2">
    <source>
        <dbReference type="SAM" id="Phobius"/>
    </source>
</evidence>
<sequence length="198" mass="21678">MNQPEENPYASPQKDVSKEASSAKQTRINTQFSIQGKKVVGESPLSLPEVCFYCADDVVGKNGKRDCAEFVRANSAEPGKSILYQVYYSTCSACLANADDLRGFRKIPLVSLLGLIPLGAFVGILTLLISTLHPDTPEANAIICFELSLIMIGIGCLAAIFFCEWKLPKRPSLSRNSGATIELKNAGVKFLERFRERV</sequence>
<evidence type="ECO:0000313" key="3">
    <source>
        <dbReference type="EMBL" id="PQO44131.1"/>
    </source>
</evidence>
<dbReference type="Proteomes" id="UP000237819">
    <property type="component" value="Unassembled WGS sequence"/>
</dbReference>
<dbReference type="EMBL" id="PUHZ01000021">
    <property type="protein sequence ID" value="PQO44131.1"/>
    <property type="molecule type" value="Genomic_DNA"/>
</dbReference>
<feature type="region of interest" description="Disordered" evidence="1">
    <location>
        <begin position="1"/>
        <end position="24"/>
    </location>
</feature>
<evidence type="ECO:0000256" key="1">
    <source>
        <dbReference type="SAM" id="MobiDB-lite"/>
    </source>
</evidence>
<comment type="caution">
    <text evidence="3">The sequence shown here is derived from an EMBL/GenBank/DDBJ whole genome shotgun (WGS) entry which is preliminary data.</text>
</comment>
<evidence type="ECO:0000313" key="4">
    <source>
        <dbReference type="Proteomes" id="UP000237819"/>
    </source>
</evidence>
<feature type="transmembrane region" description="Helical" evidence="2">
    <location>
        <begin position="109"/>
        <end position="133"/>
    </location>
</feature>
<keyword evidence="2" id="KW-0472">Membrane</keyword>
<feature type="transmembrane region" description="Helical" evidence="2">
    <location>
        <begin position="139"/>
        <end position="163"/>
    </location>
</feature>
<proteinExistence type="predicted"/>
<protein>
    <submittedName>
        <fullName evidence="3">Uncharacterized protein</fullName>
    </submittedName>
</protein>
<gene>
    <name evidence="3" type="ORF">C5Y93_21585</name>
</gene>
<dbReference type="AlphaFoldDB" id="A0A2S8GIH7"/>
<name>A0A2S8GIH7_9BACT</name>
<dbReference type="OrthoDB" id="277901at2"/>
<reference evidence="3 4" key="1">
    <citation type="submission" date="2018-02" db="EMBL/GenBank/DDBJ databases">
        <title>Comparative genomes isolates from brazilian mangrove.</title>
        <authorList>
            <person name="Araujo J.E."/>
            <person name="Taketani R.G."/>
            <person name="Silva M.C.P."/>
            <person name="Loureco M.V."/>
            <person name="Andreote F.D."/>
        </authorList>
    </citation>
    <scope>NUCLEOTIDE SEQUENCE [LARGE SCALE GENOMIC DNA]</scope>
    <source>
        <strain evidence="3 4">Nap-Phe MGV</strain>
    </source>
</reference>
<organism evidence="3 4">
    <name type="scientific">Blastopirellula marina</name>
    <dbReference type="NCBI Taxonomy" id="124"/>
    <lineage>
        <taxon>Bacteria</taxon>
        <taxon>Pseudomonadati</taxon>
        <taxon>Planctomycetota</taxon>
        <taxon>Planctomycetia</taxon>
        <taxon>Pirellulales</taxon>
        <taxon>Pirellulaceae</taxon>
        <taxon>Blastopirellula</taxon>
    </lineage>
</organism>
<keyword evidence="2" id="KW-1133">Transmembrane helix</keyword>